<organism evidence="3 4">
    <name type="scientific">Brevibacillus reuszeri</name>
    <dbReference type="NCBI Taxonomy" id="54915"/>
    <lineage>
        <taxon>Bacteria</taxon>
        <taxon>Bacillati</taxon>
        <taxon>Bacillota</taxon>
        <taxon>Bacilli</taxon>
        <taxon>Bacillales</taxon>
        <taxon>Paenibacillaceae</taxon>
        <taxon>Brevibacillus</taxon>
    </lineage>
</organism>
<evidence type="ECO:0000313" key="2">
    <source>
        <dbReference type="EMBL" id="GED68625.1"/>
    </source>
</evidence>
<protein>
    <submittedName>
        <fullName evidence="3">Suppressor of fused protein (SUFU)</fullName>
    </submittedName>
</protein>
<dbReference type="OrthoDB" id="333049at2"/>
<evidence type="ECO:0000313" key="5">
    <source>
        <dbReference type="Proteomes" id="UP000319578"/>
    </source>
</evidence>
<reference evidence="2 5" key="3">
    <citation type="submission" date="2019-06" db="EMBL/GenBank/DDBJ databases">
        <title>Whole genome shotgun sequence of Brevibacillus reuszeri NBRC 15719.</title>
        <authorList>
            <person name="Hosoyama A."/>
            <person name="Uohara A."/>
            <person name="Ohji S."/>
            <person name="Ichikawa N."/>
        </authorList>
    </citation>
    <scope>NUCLEOTIDE SEQUENCE [LARGE SCALE GENOMIC DNA]</scope>
    <source>
        <strain evidence="2 5">NBRC 15719</strain>
    </source>
</reference>
<dbReference type="PATRIC" id="fig|54915.3.peg.5167"/>
<reference evidence="3" key="2">
    <citation type="submission" date="2015-07" db="EMBL/GenBank/DDBJ databases">
        <title>MeaNS - Measles Nucleotide Surveillance Program.</title>
        <authorList>
            <person name="Tran T."/>
            <person name="Druce J."/>
        </authorList>
    </citation>
    <scope>NUCLEOTIDE SEQUENCE</scope>
    <source>
        <strain evidence="3">DSM 9887</strain>
    </source>
</reference>
<reference evidence="4" key="1">
    <citation type="submission" date="2015-07" db="EMBL/GenBank/DDBJ databases">
        <title>Genome sequencing project for genomic taxonomy and phylogenomics of Bacillus-like bacteria.</title>
        <authorList>
            <person name="Liu B."/>
            <person name="Wang J."/>
            <person name="Zhu Y."/>
            <person name="Liu G."/>
            <person name="Chen Q."/>
            <person name="Chen Z."/>
            <person name="Lan J."/>
            <person name="Che J."/>
            <person name="Ge C."/>
            <person name="Shi H."/>
            <person name="Pan Z."/>
            <person name="Liu X."/>
        </authorList>
    </citation>
    <scope>NUCLEOTIDE SEQUENCE [LARGE SCALE GENOMIC DNA]</scope>
    <source>
        <strain evidence="4">DSM 9887</strain>
    </source>
</reference>
<proteinExistence type="predicted"/>
<accession>A0A0K9YMW2</accession>
<dbReference type="EMBL" id="BJON01000009">
    <property type="protein sequence ID" value="GED68625.1"/>
    <property type="molecule type" value="Genomic_DNA"/>
</dbReference>
<dbReference type="AlphaFoldDB" id="A0A0K9YMW2"/>
<dbReference type="STRING" id="54915.ADS79_29735"/>
<comment type="caution">
    <text evidence="3">The sequence shown here is derived from an EMBL/GenBank/DDBJ whole genome shotgun (WGS) entry which is preliminary data.</text>
</comment>
<evidence type="ECO:0000313" key="4">
    <source>
        <dbReference type="Proteomes" id="UP000036834"/>
    </source>
</evidence>
<dbReference type="EMBL" id="LGIQ01000011">
    <property type="protein sequence ID" value="KNB70006.1"/>
    <property type="molecule type" value="Genomic_DNA"/>
</dbReference>
<dbReference type="Proteomes" id="UP000319578">
    <property type="component" value="Unassembled WGS sequence"/>
</dbReference>
<dbReference type="Proteomes" id="UP000036834">
    <property type="component" value="Unassembled WGS sequence"/>
</dbReference>
<feature type="domain" description="Suppressor of fused-like" evidence="1">
    <location>
        <begin position="229"/>
        <end position="378"/>
    </location>
</feature>
<dbReference type="Pfam" id="PF05076">
    <property type="entry name" value="SUFU"/>
    <property type="match status" value="1"/>
</dbReference>
<name>A0A0K9YMW2_9BACL</name>
<dbReference type="RefSeq" id="WP_049742048.1">
    <property type="nucleotide sequence ID" value="NZ_BJON01000009.1"/>
</dbReference>
<gene>
    <name evidence="3" type="ORF">ADS79_29735</name>
    <name evidence="2" type="ORF">BRE01_23270</name>
</gene>
<evidence type="ECO:0000313" key="3">
    <source>
        <dbReference type="EMBL" id="KNB70006.1"/>
    </source>
</evidence>
<dbReference type="InterPro" id="IPR020941">
    <property type="entry name" value="SUFU-like_domain"/>
</dbReference>
<sequence>MKNVLLEEFSPICQIQAFVEEDEHCVYFYLWNDPGEEFASIRAGWVRNYGKAPESIDVEAMEDGQAPMLPRDCCAHPDGAPRLDPDQLSIVWFEEGDAAALLYQGEVLSVIPGWAGSAPDGSSYPPYAKDCIGESSNTPQSDEYALKHIPNTLRGPQQLICFPLGTPDTNELFARIESAQKFWASWDEDPWPAIQDQFLSAITTSLGPVKKYYSIDGGHFPPKAMVTIEKGNVTYVVTLGVSLLPQPKVEQYTGTPELLRRFEFAFACETEWLAKNEQHLLAYISGQTSLPWSYLTFLAKGHTIPCREISEVDERFTSMLLAKPEGAPDISFPVIGGDPVNLLWMIPITEDELHFAQTHSSVNLVQKAAEDPEYWIFDGGSKFSARR</sequence>
<keyword evidence="5" id="KW-1185">Reference proteome</keyword>
<evidence type="ECO:0000259" key="1">
    <source>
        <dbReference type="Pfam" id="PF05076"/>
    </source>
</evidence>